<dbReference type="GO" id="GO:0016020">
    <property type="term" value="C:membrane"/>
    <property type="evidence" value="ECO:0007669"/>
    <property type="project" value="UniProtKB-SubCell"/>
</dbReference>
<dbReference type="PANTHER" id="PTHR11814">
    <property type="entry name" value="SULFATE TRANSPORTER"/>
    <property type="match status" value="1"/>
</dbReference>
<name>A0A7J6M3T6_PERCH</name>
<feature type="region of interest" description="Disordered" evidence="5">
    <location>
        <begin position="772"/>
        <end position="804"/>
    </location>
</feature>
<dbReference type="OrthoDB" id="203687at2759"/>
<keyword evidence="2 6" id="KW-0812">Transmembrane</keyword>
<sequence length="1068" mass="119122">MSYPLSNDSKRNASWCCGSGSSIVQSSNLITDSAACRAALLRALEHDLPTQSPLDLDYYIKESERQVMWSQENCLEDNSTLRLELFRQQLQLLTVQYRKISPEKAALLEEISHGYESLCLGVDKPDDSSLQRPTSNIITHESREALNTGGRDKGIWKRFKGTGKRKAVCVWWRRFLKDMVPAWLPYDWRKNLLAEIIAAIALSSITIPQALAYSSLAALPPVYGLYAVILPPVIYALLGSSSLVTVGPMAMPCLLVGAHLGSLPISPEDKGSLAIMTSIMVGVLYLGLGTLRFGWIVKFLSRPLMSALLTSIAVVVISSQLKLLLGIDVQSSTLVQSALAKIFTNLNEINPYTVIISCIAFLIIFTMRWFKLTRPYAALATLILSISLGYAIQYDEHGIKIVGYIPRGIPVPFSLFPGESLWRENFVSLIPTAVSASLAGYLESIALSKKIYKEYGGRKAISPNREFVSLGVANSAQMVFGGFPMMGSLCNTSAAILCGGRTQVTAIVRSIVIAIVLLLLTSVFYYLPEAVLAANVVVAVMKMVDFRAPLRLFKMSQFIDFIVWILTFCLVVFTGIQIAVPTAVGITLLVFIFRSSMRTKIKRLGRVPGTITYVPVKKRRALALIPSVVVLDFQAPLWYANSDYFKDRILEEVSLDHVEVVVIDMSAVSFIDSTGIDTLGDLIDVVHSRYEGRRFIVLASCKCKVAKCLEDAHIDQRLRKASESFQKSDMYRPFFTDVHSAVEFAVEATTCSTGCCNLSSTRSLPDEFAQAMARTKPNRRKNKKQQKKPLDNQASTAESPTTTETVEEVLAKAFPYPTESLDHAESPARAYGHIAPILELIARKLGKAKDELKIYDPYYCDGAVVANLEALGFKSVYNKCEDFYTAESPDFDVLLTNPPYSGDHPARLATFVGKKGKPWLWLVPNWVYMKDYYKDLIAMPGQSGMFFVAPKKRYVYQTPKHLRASADEAKTSPFPSFWFINGCDVCTAEEMQSAMADMEGVLAVKDVHELPLTYYDQYDPEYKRQRNIMKSQKRKNKFQGDHGSSESWGRKTGTHQDYKMSNKRQKRM</sequence>
<feature type="transmembrane region" description="Helical" evidence="6">
    <location>
        <begin position="376"/>
        <end position="394"/>
    </location>
</feature>
<accession>A0A7J6M3T6</accession>
<feature type="transmembrane region" description="Helical" evidence="6">
    <location>
        <begin position="506"/>
        <end position="527"/>
    </location>
</feature>
<evidence type="ECO:0000256" key="4">
    <source>
        <dbReference type="ARBA" id="ARBA00023136"/>
    </source>
</evidence>
<keyword evidence="4 6" id="KW-0472">Membrane</keyword>
<dbReference type="InterPro" id="IPR011547">
    <property type="entry name" value="SLC26A/SulP_dom"/>
</dbReference>
<feature type="transmembrane region" description="Helical" evidence="6">
    <location>
        <begin position="621"/>
        <end position="639"/>
    </location>
</feature>
<feature type="compositionally biased region" description="Low complexity" evidence="5">
    <location>
        <begin position="794"/>
        <end position="804"/>
    </location>
</feature>
<protein>
    <recommendedName>
        <fullName evidence="7">STAS domain-containing protein</fullName>
    </recommendedName>
</protein>
<dbReference type="GO" id="GO:0032259">
    <property type="term" value="P:methylation"/>
    <property type="evidence" value="ECO:0007669"/>
    <property type="project" value="InterPro"/>
</dbReference>
<gene>
    <name evidence="8" type="ORF">FOL47_004222</name>
</gene>
<dbReference type="Gene3D" id="3.30.750.24">
    <property type="entry name" value="STAS domain"/>
    <property type="match status" value="1"/>
</dbReference>
<dbReference type="EMBL" id="JAAPAO010000241">
    <property type="protein sequence ID" value="KAF4666179.1"/>
    <property type="molecule type" value="Genomic_DNA"/>
</dbReference>
<comment type="caution">
    <text evidence="8">The sequence shown here is derived from an EMBL/GenBank/DDBJ whole genome shotgun (WGS) entry which is preliminary data.</text>
</comment>
<evidence type="ECO:0000256" key="1">
    <source>
        <dbReference type="ARBA" id="ARBA00004141"/>
    </source>
</evidence>
<feature type="transmembrane region" description="Helical" evidence="6">
    <location>
        <begin position="349"/>
        <end position="369"/>
    </location>
</feature>
<evidence type="ECO:0000313" key="8">
    <source>
        <dbReference type="EMBL" id="KAF4666179.1"/>
    </source>
</evidence>
<feature type="region of interest" description="Disordered" evidence="5">
    <location>
        <begin position="1030"/>
        <end position="1068"/>
    </location>
</feature>
<dbReference type="AlphaFoldDB" id="A0A7J6M3T6"/>
<dbReference type="CDD" id="cd07042">
    <property type="entry name" value="STAS_SulP_like_sulfate_transporter"/>
    <property type="match status" value="1"/>
</dbReference>
<dbReference type="PROSITE" id="PS50801">
    <property type="entry name" value="STAS"/>
    <property type="match status" value="1"/>
</dbReference>
<dbReference type="SUPFAM" id="SSF52091">
    <property type="entry name" value="SpoIIaa-like"/>
    <property type="match status" value="1"/>
</dbReference>
<reference evidence="8 9" key="1">
    <citation type="submission" date="2020-04" db="EMBL/GenBank/DDBJ databases">
        <title>Perkinsus chesapeaki whole genome sequence.</title>
        <authorList>
            <person name="Bogema D.R."/>
        </authorList>
    </citation>
    <scope>NUCLEOTIDE SEQUENCE [LARGE SCALE GENOMIC DNA]</scope>
    <source>
        <strain evidence="8">ATCC PRA-425</strain>
    </source>
</reference>
<dbReference type="InterPro" id="IPR002052">
    <property type="entry name" value="DNA_methylase_N6_adenine_CS"/>
</dbReference>
<evidence type="ECO:0000256" key="2">
    <source>
        <dbReference type="ARBA" id="ARBA00022692"/>
    </source>
</evidence>
<feature type="compositionally biased region" description="Basic residues" evidence="5">
    <location>
        <begin position="776"/>
        <end position="787"/>
    </location>
</feature>
<dbReference type="InterPro" id="IPR002645">
    <property type="entry name" value="STAS_dom"/>
</dbReference>
<organism evidence="8 9">
    <name type="scientific">Perkinsus chesapeaki</name>
    <name type="common">Clam parasite</name>
    <name type="synonym">Perkinsus andrewsi</name>
    <dbReference type="NCBI Taxonomy" id="330153"/>
    <lineage>
        <taxon>Eukaryota</taxon>
        <taxon>Sar</taxon>
        <taxon>Alveolata</taxon>
        <taxon>Perkinsozoa</taxon>
        <taxon>Perkinsea</taxon>
        <taxon>Perkinsida</taxon>
        <taxon>Perkinsidae</taxon>
        <taxon>Perkinsus</taxon>
    </lineage>
</organism>
<dbReference type="Pfam" id="PF01740">
    <property type="entry name" value="STAS"/>
    <property type="match status" value="1"/>
</dbReference>
<feature type="transmembrane region" description="Helical" evidence="6">
    <location>
        <begin position="243"/>
        <end position="261"/>
    </location>
</feature>
<feature type="transmembrane region" description="Helical" evidence="6">
    <location>
        <begin position="562"/>
        <end position="593"/>
    </location>
</feature>
<feature type="transmembrane region" description="Helical" evidence="6">
    <location>
        <begin position="273"/>
        <end position="295"/>
    </location>
</feature>
<feature type="transmembrane region" description="Helical" evidence="6">
    <location>
        <begin position="307"/>
        <end position="329"/>
    </location>
</feature>
<evidence type="ECO:0000259" key="7">
    <source>
        <dbReference type="PROSITE" id="PS50801"/>
    </source>
</evidence>
<dbReference type="Pfam" id="PF00916">
    <property type="entry name" value="Sulfate_transp"/>
    <property type="match status" value="1"/>
</dbReference>
<dbReference type="GO" id="GO:0003676">
    <property type="term" value="F:nucleic acid binding"/>
    <property type="evidence" value="ECO:0007669"/>
    <property type="project" value="InterPro"/>
</dbReference>
<evidence type="ECO:0000256" key="6">
    <source>
        <dbReference type="SAM" id="Phobius"/>
    </source>
</evidence>
<comment type="subcellular location">
    <subcellularLocation>
        <location evidence="1">Membrane</location>
        <topology evidence="1">Multi-pass membrane protein</topology>
    </subcellularLocation>
</comment>
<keyword evidence="9" id="KW-1185">Reference proteome</keyword>
<evidence type="ECO:0000313" key="9">
    <source>
        <dbReference type="Proteomes" id="UP000591131"/>
    </source>
</evidence>
<dbReference type="GO" id="GO:0008168">
    <property type="term" value="F:methyltransferase activity"/>
    <property type="evidence" value="ECO:0007669"/>
    <property type="project" value="InterPro"/>
</dbReference>
<proteinExistence type="predicted"/>
<evidence type="ECO:0000256" key="3">
    <source>
        <dbReference type="ARBA" id="ARBA00022989"/>
    </source>
</evidence>
<evidence type="ECO:0000256" key="5">
    <source>
        <dbReference type="SAM" id="MobiDB-lite"/>
    </source>
</evidence>
<feature type="transmembrane region" description="Helical" evidence="6">
    <location>
        <begin position="218"/>
        <end position="238"/>
    </location>
</feature>
<dbReference type="Proteomes" id="UP000591131">
    <property type="component" value="Unassembled WGS sequence"/>
</dbReference>
<feature type="transmembrane region" description="Helical" evidence="6">
    <location>
        <begin position="192"/>
        <end position="212"/>
    </location>
</feature>
<dbReference type="PROSITE" id="PS00092">
    <property type="entry name" value="N6_MTASE"/>
    <property type="match status" value="1"/>
</dbReference>
<dbReference type="GO" id="GO:0055085">
    <property type="term" value="P:transmembrane transport"/>
    <property type="evidence" value="ECO:0007669"/>
    <property type="project" value="InterPro"/>
</dbReference>
<dbReference type="InterPro" id="IPR036513">
    <property type="entry name" value="STAS_dom_sf"/>
</dbReference>
<feature type="domain" description="STAS" evidence="7">
    <location>
        <begin position="618"/>
        <end position="745"/>
    </location>
</feature>
<keyword evidence="3 6" id="KW-1133">Transmembrane helix</keyword>
<dbReference type="InterPro" id="IPR001902">
    <property type="entry name" value="SLC26A/SulP_fam"/>
</dbReference>